<feature type="region of interest" description="Disordered" evidence="1">
    <location>
        <begin position="1"/>
        <end position="38"/>
    </location>
</feature>
<keyword evidence="2" id="KW-0812">Transmembrane</keyword>
<dbReference type="EMBL" id="BLBS01000057">
    <property type="protein sequence ID" value="GET93272.1"/>
    <property type="molecule type" value="Genomic_DNA"/>
</dbReference>
<evidence type="ECO:0000256" key="1">
    <source>
        <dbReference type="SAM" id="MobiDB-lite"/>
    </source>
</evidence>
<evidence type="ECO:0000313" key="3">
    <source>
        <dbReference type="EMBL" id="GET93272.1"/>
    </source>
</evidence>
<organism evidence="3 4">
    <name type="scientific">Leishmania tarentolae</name>
    <name type="common">Sauroleishmania tarentolae</name>
    <dbReference type="NCBI Taxonomy" id="5689"/>
    <lineage>
        <taxon>Eukaryota</taxon>
        <taxon>Discoba</taxon>
        <taxon>Euglenozoa</taxon>
        <taxon>Kinetoplastea</taxon>
        <taxon>Metakinetoplastina</taxon>
        <taxon>Trypanosomatida</taxon>
        <taxon>Trypanosomatidae</taxon>
        <taxon>Leishmaniinae</taxon>
        <taxon>Leishmania</taxon>
        <taxon>lizard Leishmania</taxon>
    </lineage>
</organism>
<feature type="compositionally biased region" description="Basic and acidic residues" evidence="1">
    <location>
        <begin position="18"/>
        <end position="38"/>
    </location>
</feature>
<protein>
    <submittedName>
        <fullName evidence="3">Chaperonin HSP60, mitochondrial</fullName>
    </submittedName>
</protein>
<evidence type="ECO:0000256" key="2">
    <source>
        <dbReference type="SAM" id="Phobius"/>
    </source>
</evidence>
<sequence>MHTHTHAFAHVGAKSLRRRDQRDRCPEPGKATDRRDKNLRSPSRLLVATEQLVVVIHVSGRGLLAILVLGLFWSFNNGGLGRHHQARHRRSIADGHAHDAGGVDDASLEHVHVLVVQRIITGALLGSLQHLLHNNRTLLASVCSNLHSRQPDGIAHDGHTRALIARAMLVGEKLLQFLAGAQQSRATASHDALLHRSASRADSVHDTILLLAHLQLGSAAHLDDGHATAQLRQTLLQLFTVVLHSLLLDTVPQKLLTLLHRGRIAAAVQHHCVVLGHCHLLHRAQDGGVKVLGIQLHASVLVSHHLGTSKNGDVLQHTLLVITEARRLDAAHLQLALQLVKDQRRQRLALHVVGDDQKRTTLLGHVVESRKQRLDRVNLLLGYKYVQVLELGLLCLGIRHEVRTHIAALDLHAFHNLQLSGHSLAILRRNDAVTADLVHRLTDHLADLLIAVGRDGGDADNVLRSLDRAGLLQKARLHIVDRDIHTTLHVDRVRTLGNALEALAEDAVHKHRRGRGAVTSQVVRLVAHLAHKLRTHVLKAILELNRLRNSHAILRDLRRAVGLLDNHVSALRPQRCRYCGNSASDALLHGATSVFTKAHILACKTHSGAEHISLCVFRVPVLVNFGKLHTTKNALDDGNNAVLKRVALVVFFVLWWKCRGWRRWYEMLCVTWAYMQAQQPGVQTCV</sequence>
<gene>
    <name evidence="3" type="ORF">LtaPh_3620171</name>
</gene>
<dbReference type="AlphaFoldDB" id="A0A640KUR4"/>
<name>A0A640KUR4_LEITA</name>
<feature type="transmembrane region" description="Helical" evidence="2">
    <location>
        <begin position="52"/>
        <end position="75"/>
    </location>
</feature>
<evidence type="ECO:0000313" key="4">
    <source>
        <dbReference type="Proteomes" id="UP000419144"/>
    </source>
</evidence>
<keyword evidence="4" id="KW-1185">Reference proteome</keyword>
<keyword evidence="2" id="KW-0472">Membrane</keyword>
<dbReference type="Proteomes" id="UP000419144">
    <property type="component" value="Unassembled WGS sequence"/>
</dbReference>
<dbReference type="VEuPathDB" id="TriTrypDB:LtaPh_3620171"/>
<reference evidence="3" key="1">
    <citation type="submission" date="2019-11" db="EMBL/GenBank/DDBJ databases">
        <title>Leishmania tarentolae CDS.</title>
        <authorList>
            <person name="Goto Y."/>
            <person name="Yamagishi J."/>
        </authorList>
    </citation>
    <scope>NUCLEOTIDE SEQUENCE [LARGE SCALE GENOMIC DNA]</scope>
    <source>
        <strain evidence="3">Parrot Tar II</strain>
    </source>
</reference>
<proteinExistence type="predicted"/>
<dbReference type="AntiFam" id="ANF00222">
    <property type="entry name" value="Shadow ORF (opposite groL1)"/>
</dbReference>
<comment type="caution">
    <text evidence="3">The sequence shown here is derived from an EMBL/GenBank/DDBJ whole genome shotgun (WGS) entry which is preliminary data.</text>
</comment>
<accession>A0A640KUR4</accession>
<keyword evidence="2" id="KW-1133">Transmembrane helix</keyword>
<dbReference type="OrthoDB" id="5149357at2759"/>